<dbReference type="GO" id="GO:0016020">
    <property type="term" value="C:membrane"/>
    <property type="evidence" value="ECO:0007669"/>
    <property type="project" value="UniProtKB-SubCell"/>
</dbReference>
<comment type="subcellular location">
    <subcellularLocation>
        <location evidence="1">Membrane</location>
        <topology evidence="1">Peripheral membrane protein</topology>
    </subcellularLocation>
</comment>
<dbReference type="AlphaFoldDB" id="A0A8X8YGD5"/>
<dbReference type="CDD" id="cd00371">
    <property type="entry name" value="HMA"/>
    <property type="match status" value="1"/>
</dbReference>
<dbReference type="GO" id="GO:0009626">
    <property type="term" value="P:plant-type hypersensitive response"/>
    <property type="evidence" value="ECO:0007669"/>
    <property type="project" value="UniProtKB-KW"/>
</dbReference>
<dbReference type="PROSITE" id="PS50846">
    <property type="entry name" value="HMA_2"/>
    <property type="match status" value="1"/>
</dbReference>
<comment type="caution">
    <text evidence="7">The sequence shown here is derived from an EMBL/GenBank/DDBJ whole genome shotgun (WGS) entry which is preliminary data.</text>
</comment>
<gene>
    <name evidence="7" type="ORF">SASPL_103777</name>
</gene>
<keyword evidence="8" id="KW-1185">Reference proteome</keyword>
<name>A0A8X8YGD5_SALSN</name>
<evidence type="ECO:0000256" key="5">
    <source>
        <dbReference type="ARBA" id="ARBA00024045"/>
    </source>
</evidence>
<accession>A0A8X8YGD5</accession>
<evidence type="ECO:0000256" key="4">
    <source>
        <dbReference type="ARBA" id="ARBA00023289"/>
    </source>
</evidence>
<keyword evidence="4" id="KW-0636">Prenylation</keyword>
<comment type="similarity">
    <text evidence="5">Belongs to the HIPP family.</text>
</comment>
<evidence type="ECO:0000259" key="6">
    <source>
        <dbReference type="PROSITE" id="PS50846"/>
    </source>
</evidence>
<evidence type="ECO:0000313" key="7">
    <source>
        <dbReference type="EMBL" id="KAG6432203.1"/>
    </source>
</evidence>
<dbReference type="InterPro" id="IPR044577">
    <property type="entry name" value="HIPP4/7/8/17/18/19"/>
</dbReference>
<evidence type="ECO:0000313" key="8">
    <source>
        <dbReference type="Proteomes" id="UP000298416"/>
    </source>
</evidence>
<feature type="domain" description="HMA" evidence="6">
    <location>
        <begin position="10"/>
        <end position="74"/>
    </location>
</feature>
<dbReference type="PANTHER" id="PTHR46195">
    <property type="entry name" value="HEAVY METAL-ASSOCIATED ISOPRENYLATED PLANT PROTEIN 7"/>
    <property type="match status" value="1"/>
</dbReference>
<dbReference type="GO" id="GO:0046872">
    <property type="term" value="F:metal ion binding"/>
    <property type="evidence" value="ECO:0007669"/>
    <property type="project" value="UniProtKB-KW"/>
</dbReference>
<evidence type="ECO:0000256" key="2">
    <source>
        <dbReference type="ARBA" id="ARBA00022481"/>
    </source>
</evidence>
<dbReference type="Gene3D" id="3.30.70.100">
    <property type="match status" value="1"/>
</dbReference>
<dbReference type="InterPro" id="IPR036163">
    <property type="entry name" value="HMA_dom_sf"/>
</dbReference>
<dbReference type="Proteomes" id="UP000298416">
    <property type="component" value="Unassembled WGS sequence"/>
</dbReference>
<keyword evidence="3" id="KW-0479">Metal-binding</keyword>
<evidence type="ECO:0000256" key="1">
    <source>
        <dbReference type="ARBA" id="ARBA00004170"/>
    </source>
</evidence>
<organism evidence="7">
    <name type="scientific">Salvia splendens</name>
    <name type="common">Scarlet sage</name>
    <dbReference type="NCBI Taxonomy" id="180675"/>
    <lineage>
        <taxon>Eukaryota</taxon>
        <taxon>Viridiplantae</taxon>
        <taxon>Streptophyta</taxon>
        <taxon>Embryophyta</taxon>
        <taxon>Tracheophyta</taxon>
        <taxon>Spermatophyta</taxon>
        <taxon>Magnoliopsida</taxon>
        <taxon>eudicotyledons</taxon>
        <taxon>Gunneridae</taxon>
        <taxon>Pentapetalae</taxon>
        <taxon>asterids</taxon>
        <taxon>lamiids</taxon>
        <taxon>Lamiales</taxon>
        <taxon>Lamiaceae</taxon>
        <taxon>Nepetoideae</taxon>
        <taxon>Mentheae</taxon>
        <taxon>Salviinae</taxon>
        <taxon>Salvia</taxon>
        <taxon>Salvia subgen. Calosphace</taxon>
        <taxon>core Calosphace</taxon>
    </lineage>
</organism>
<dbReference type="InterPro" id="IPR006121">
    <property type="entry name" value="HMA_dom"/>
</dbReference>
<keyword evidence="4" id="KW-0449">Lipoprotein</keyword>
<keyword evidence="2" id="KW-0488">Methylation</keyword>
<evidence type="ECO:0000256" key="3">
    <source>
        <dbReference type="ARBA" id="ARBA00022723"/>
    </source>
</evidence>
<reference evidence="7" key="1">
    <citation type="submission" date="2018-01" db="EMBL/GenBank/DDBJ databases">
        <authorList>
            <person name="Mao J.F."/>
        </authorList>
    </citation>
    <scope>NUCLEOTIDE SEQUENCE</scope>
    <source>
        <strain evidence="7">Huo1</strain>
        <tissue evidence="7">Leaf</tissue>
    </source>
</reference>
<dbReference type="Pfam" id="PF00403">
    <property type="entry name" value="HMA"/>
    <property type="match status" value="1"/>
</dbReference>
<sequence length="127" mass="14306">MADHKRADKVVKAEYMVPIHCNACARRVAKAISKLKGVEKFMTGMTDDRVVVIGRINPEKVLKKLKTKMGKNVVLVVNEDQEDGDGDEAEMNCSWEEGMGSWQDHYYGDGETHMMFSDENANSCTMM</sequence>
<dbReference type="EMBL" id="PNBA02000002">
    <property type="protein sequence ID" value="KAG6432203.1"/>
    <property type="molecule type" value="Genomic_DNA"/>
</dbReference>
<dbReference type="PANTHER" id="PTHR46195:SF18">
    <property type="entry name" value="SUPEROXIDE DISMUTASE 1 COPPER CHAPERONE-LIKE PROTEIN"/>
    <property type="match status" value="1"/>
</dbReference>
<reference evidence="7" key="2">
    <citation type="submission" date="2020-08" db="EMBL/GenBank/DDBJ databases">
        <title>Plant Genome Project.</title>
        <authorList>
            <person name="Zhang R.-G."/>
        </authorList>
    </citation>
    <scope>NUCLEOTIDE SEQUENCE</scope>
    <source>
        <strain evidence="7">Huo1</strain>
        <tissue evidence="7">Leaf</tissue>
    </source>
</reference>
<proteinExistence type="inferred from homology"/>
<protein>
    <recommendedName>
        <fullName evidence="6">HMA domain-containing protein</fullName>
    </recommendedName>
</protein>
<dbReference type="SUPFAM" id="SSF55008">
    <property type="entry name" value="HMA, heavy metal-associated domain"/>
    <property type="match status" value="1"/>
</dbReference>